<reference evidence="1 2" key="1">
    <citation type="journal article" date="2022" name="DNA Res.">
        <title>Chromosomal-level genome assembly of the orchid tree Bauhinia variegata (Leguminosae; Cercidoideae) supports the allotetraploid origin hypothesis of Bauhinia.</title>
        <authorList>
            <person name="Zhong Y."/>
            <person name="Chen Y."/>
            <person name="Zheng D."/>
            <person name="Pang J."/>
            <person name="Liu Y."/>
            <person name="Luo S."/>
            <person name="Meng S."/>
            <person name="Qian L."/>
            <person name="Wei D."/>
            <person name="Dai S."/>
            <person name="Zhou R."/>
        </authorList>
    </citation>
    <scope>NUCLEOTIDE SEQUENCE [LARGE SCALE GENOMIC DNA]</scope>
    <source>
        <strain evidence="1">BV-YZ2020</strain>
    </source>
</reference>
<sequence length="106" mass="11288">MDILARECPYPRGEGDIAGALYIPQLCQSTSSDGQILNSQDGGDSPVVSLLKSTTSAMVSRGCPSPTSFHILSKQAEAADFLHEANLNGGSLLQCWNMPLLSRVLH</sequence>
<name>A0ACB9KX43_BAUVA</name>
<evidence type="ECO:0000313" key="2">
    <source>
        <dbReference type="Proteomes" id="UP000828941"/>
    </source>
</evidence>
<dbReference type="Proteomes" id="UP000828941">
    <property type="component" value="Chromosome 13"/>
</dbReference>
<proteinExistence type="predicted"/>
<dbReference type="EMBL" id="CM039438">
    <property type="protein sequence ID" value="KAI4302006.1"/>
    <property type="molecule type" value="Genomic_DNA"/>
</dbReference>
<evidence type="ECO:0000313" key="1">
    <source>
        <dbReference type="EMBL" id="KAI4302006.1"/>
    </source>
</evidence>
<comment type="caution">
    <text evidence="1">The sequence shown here is derived from an EMBL/GenBank/DDBJ whole genome shotgun (WGS) entry which is preliminary data.</text>
</comment>
<protein>
    <submittedName>
        <fullName evidence="1">Uncharacterized protein</fullName>
    </submittedName>
</protein>
<organism evidence="1 2">
    <name type="scientific">Bauhinia variegata</name>
    <name type="common">Purple orchid tree</name>
    <name type="synonym">Phanera variegata</name>
    <dbReference type="NCBI Taxonomy" id="167791"/>
    <lineage>
        <taxon>Eukaryota</taxon>
        <taxon>Viridiplantae</taxon>
        <taxon>Streptophyta</taxon>
        <taxon>Embryophyta</taxon>
        <taxon>Tracheophyta</taxon>
        <taxon>Spermatophyta</taxon>
        <taxon>Magnoliopsida</taxon>
        <taxon>eudicotyledons</taxon>
        <taxon>Gunneridae</taxon>
        <taxon>Pentapetalae</taxon>
        <taxon>rosids</taxon>
        <taxon>fabids</taxon>
        <taxon>Fabales</taxon>
        <taxon>Fabaceae</taxon>
        <taxon>Cercidoideae</taxon>
        <taxon>Cercideae</taxon>
        <taxon>Bauhiniinae</taxon>
        <taxon>Bauhinia</taxon>
    </lineage>
</organism>
<gene>
    <name evidence="1" type="ORF">L6164_035230</name>
</gene>
<accession>A0ACB9KX43</accession>
<keyword evidence="2" id="KW-1185">Reference proteome</keyword>